<dbReference type="PANTHER" id="PTHR13107:SF0">
    <property type="entry name" value="N6-ADENOSINE-METHYLTRANSFERASE NON-CATALYTIC SUBUNIT"/>
    <property type="match status" value="1"/>
</dbReference>
<dbReference type="PROSITE" id="PS51592">
    <property type="entry name" value="SAM_MTA70L_2"/>
    <property type="match status" value="1"/>
</dbReference>
<sequence length="652" mass="70308">MALSVAPQGRAPDPSTSYRNLQSDVWARHAHVLSKHFGNDAQSTLDAAHTADPQPKLRPPPDVDEKEGAWHIGVSHGLKGKLRARGHPRWHLVQQVGGQQDADVASSEPRELSQADLIGLPGGLGPNFIPAEITIRNDSSQRFVDTGCGKLPGSSVRNPDLASRFQEYPRLEKLLHLKGESLARHSPPPYYIQADLRDTVIESDNPGGNRRQTIDILSPDFLGQLRFDVIVIDAPLETYEWDDPTGAGSAAWDWSQIASLPVPAFAAKESFIFIWVGSGAGDGLERGREILAKWGYRRCEDIVWVRADSEQARQSEPAATTAFTRTAQHCLMGIRGTVRRSRDHHFVHCNVDTDVILWPGEVKESSTSASHGTSKEDKLIDVRKKPPELVALAEHFCLGTRRLQLFGDNRGLRRGWISIGDRVGPDQPGWAEAERGLNACAAGVRGAGPAPDDYVQPPPLPFDRASWQASVNLESVSGDPNHAVDQSLLPFDAQIDELRPKSPTRQAGRVSGTQAAHSPILGWNGTHLREPRGDYIRGSTMRAAPLARPLEAGLPYNLQPGMLPPQQFSGSWAPSGSPANDAYTSRQTALHATLHAPGGAGLSGLGAGGPRTVSIPSGNDTLSGPQASVLLGRANRGVGPTGLGRPRQGHNS</sequence>
<dbReference type="STRING" id="1522189.A0A316W207"/>
<dbReference type="RefSeq" id="XP_025370869.1">
    <property type="nucleotide sequence ID" value="XM_025512209.1"/>
</dbReference>
<dbReference type="GO" id="GO:0003729">
    <property type="term" value="F:mRNA binding"/>
    <property type="evidence" value="ECO:0007669"/>
    <property type="project" value="TreeGrafter"/>
</dbReference>
<dbReference type="Pfam" id="PF05063">
    <property type="entry name" value="MT-A70"/>
    <property type="match status" value="1"/>
</dbReference>
<dbReference type="PANTHER" id="PTHR13107">
    <property type="entry name" value="N6-ADENOSINE-METHYLTRANSFERASE NON-CATALYTIC SUBUNIT"/>
    <property type="match status" value="1"/>
</dbReference>
<dbReference type="EMBL" id="KZ819367">
    <property type="protein sequence ID" value="PWN43709.1"/>
    <property type="molecule type" value="Genomic_DNA"/>
</dbReference>
<organism evidence="5 6">
    <name type="scientific">Ceraceosorus guamensis</name>
    <dbReference type="NCBI Taxonomy" id="1522189"/>
    <lineage>
        <taxon>Eukaryota</taxon>
        <taxon>Fungi</taxon>
        <taxon>Dikarya</taxon>
        <taxon>Basidiomycota</taxon>
        <taxon>Ustilaginomycotina</taxon>
        <taxon>Exobasidiomycetes</taxon>
        <taxon>Ceraceosorales</taxon>
        <taxon>Ceraceosoraceae</taxon>
        <taxon>Ceraceosorus</taxon>
    </lineage>
</organism>
<dbReference type="GeneID" id="37034079"/>
<evidence type="ECO:0000313" key="5">
    <source>
        <dbReference type="EMBL" id="PWN43709.1"/>
    </source>
</evidence>
<name>A0A316W207_9BASI</name>
<dbReference type="GO" id="GO:0005634">
    <property type="term" value="C:nucleus"/>
    <property type="evidence" value="ECO:0007669"/>
    <property type="project" value="UniProtKB-SubCell"/>
</dbReference>
<feature type="compositionally biased region" description="Polar residues" evidence="4">
    <location>
        <begin position="614"/>
        <end position="626"/>
    </location>
</feature>
<protein>
    <submittedName>
        <fullName evidence="5">MT-A70-domain-containing protein</fullName>
    </submittedName>
</protein>
<evidence type="ECO:0000256" key="3">
    <source>
        <dbReference type="PROSITE-ProRule" id="PRU00489"/>
    </source>
</evidence>
<evidence type="ECO:0000256" key="1">
    <source>
        <dbReference type="ARBA" id="ARBA00004123"/>
    </source>
</evidence>
<evidence type="ECO:0000256" key="4">
    <source>
        <dbReference type="SAM" id="MobiDB-lite"/>
    </source>
</evidence>
<dbReference type="InterPro" id="IPR007757">
    <property type="entry name" value="MT-A70-like"/>
</dbReference>
<dbReference type="InterPro" id="IPR045123">
    <property type="entry name" value="METTL14-like"/>
</dbReference>
<dbReference type="GO" id="GO:0036396">
    <property type="term" value="C:RNA N6-methyladenosine methyltransferase complex"/>
    <property type="evidence" value="ECO:0007669"/>
    <property type="project" value="TreeGrafter"/>
</dbReference>
<feature type="region of interest" description="Disordered" evidence="4">
    <location>
        <begin position="46"/>
        <end position="67"/>
    </location>
</feature>
<feature type="region of interest" description="Disordered" evidence="4">
    <location>
        <begin position="503"/>
        <end position="526"/>
    </location>
</feature>
<keyword evidence="2" id="KW-0539">Nucleus</keyword>
<keyword evidence="6" id="KW-1185">Reference proteome</keyword>
<dbReference type="PROSITE" id="PS51143">
    <property type="entry name" value="MT_A70"/>
    <property type="match status" value="1"/>
</dbReference>
<dbReference type="InParanoid" id="A0A316W207"/>
<dbReference type="Proteomes" id="UP000245783">
    <property type="component" value="Unassembled WGS sequence"/>
</dbReference>
<evidence type="ECO:0000256" key="2">
    <source>
        <dbReference type="ARBA" id="ARBA00023242"/>
    </source>
</evidence>
<dbReference type="OrthoDB" id="14833at2759"/>
<proteinExistence type="inferred from homology"/>
<accession>A0A316W207</accession>
<gene>
    <name evidence="5" type="ORF">IE81DRAFT_300195</name>
</gene>
<feature type="region of interest" description="Disordered" evidence="4">
    <location>
        <begin position="601"/>
        <end position="652"/>
    </location>
</feature>
<reference evidence="5 6" key="1">
    <citation type="journal article" date="2018" name="Mol. Biol. Evol.">
        <title>Broad Genomic Sampling Reveals a Smut Pathogenic Ancestry of the Fungal Clade Ustilaginomycotina.</title>
        <authorList>
            <person name="Kijpornyongpan T."/>
            <person name="Mondo S.J."/>
            <person name="Barry K."/>
            <person name="Sandor L."/>
            <person name="Lee J."/>
            <person name="Lipzen A."/>
            <person name="Pangilinan J."/>
            <person name="LaButti K."/>
            <person name="Hainaut M."/>
            <person name="Henrissat B."/>
            <person name="Grigoriev I.V."/>
            <person name="Spatafora J.W."/>
            <person name="Aime M.C."/>
        </authorList>
    </citation>
    <scope>NUCLEOTIDE SEQUENCE [LARGE SCALE GENOMIC DNA]</scope>
    <source>
        <strain evidence="5 6">MCA 4658</strain>
    </source>
</reference>
<comment type="subcellular location">
    <subcellularLocation>
        <location evidence="1">Nucleus</location>
    </subcellularLocation>
</comment>
<dbReference type="AlphaFoldDB" id="A0A316W207"/>
<evidence type="ECO:0000313" key="6">
    <source>
        <dbReference type="Proteomes" id="UP000245783"/>
    </source>
</evidence>
<comment type="similarity">
    <text evidence="3">Belongs to the MT-A70-like family.</text>
</comment>